<dbReference type="AlphaFoldDB" id="A0A559JFC3"/>
<evidence type="ECO:0000313" key="14">
    <source>
        <dbReference type="Proteomes" id="UP000317036"/>
    </source>
</evidence>
<comment type="subunit">
    <text evidence="4">Homotrimer.</text>
</comment>
<dbReference type="PANTHER" id="PTHR33254:SF16">
    <property type="entry name" value="BLR3842 PROTEIN"/>
    <property type="match status" value="1"/>
</dbReference>
<evidence type="ECO:0000256" key="8">
    <source>
        <dbReference type="ARBA" id="ARBA00025046"/>
    </source>
</evidence>
<evidence type="ECO:0000256" key="11">
    <source>
        <dbReference type="ARBA" id="ARBA00047973"/>
    </source>
</evidence>
<evidence type="ECO:0000256" key="5">
    <source>
        <dbReference type="ARBA" id="ARBA00012213"/>
    </source>
</evidence>
<dbReference type="GO" id="GO:0047443">
    <property type="term" value="F:4-hydroxy-4-methyl-2-oxoglutarate aldolase activity"/>
    <property type="evidence" value="ECO:0007669"/>
    <property type="project" value="UniProtKB-EC"/>
</dbReference>
<evidence type="ECO:0000256" key="10">
    <source>
        <dbReference type="ARBA" id="ARBA00032305"/>
    </source>
</evidence>
<evidence type="ECO:0000256" key="12">
    <source>
        <dbReference type="PIRSR" id="PIRSR605493-1"/>
    </source>
</evidence>
<dbReference type="PANTHER" id="PTHR33254">
    <property type="entry name" value="4-HYDROXY-4-METHYL-2-OXOGLUTARATE ALDOLASE 3-RELATED"/>
    <property type="match status" value="1"/>
</dbReference>
<evidence type="ECO:0000256" key="4">
    <source>
        <dbReference type="ARBA" id="ARBA00011233"/>
    </source>
</evidence>
<evidence type="ECO:0000256" key="1">
    <source>
        <dbReference type="ARBA" id="ARBA00001342"/>
    </source>
</evidence>
<keyword evidence="12" id="KW-0460">Magnesium</keyword>
<dbReference type="EMBL" id="VNJI01000090">
    <property type="protein sequence ID" value="TVX98584.1"/>
    <property type="molecule type" value="Genomic_DNA"/>
</dbReference>
<dbReference type="Pfam" id="PF03737">
    <property type="entry name" value="RraA-like"/>
    <property type="match status" value="1"/>
</dbReference>
<protein>
    <recommendedName>
        <fullName evidence="7">Putative 4-hydroxy-4-methyl-2-oxoglutarate aldolase</fullName>
        <ecNumber evidence="6">4.1.1.112</ecNumber>
        <ecNumber evidence="5">4.1.3.17</ecNumber>
    </recommendedName>
    <alternativeName>
        <fullName evidence="10">Oxaloacetate decarboxylase</fullName>
    </alternativeName>
    <alternativeName>
        <fullName evidence="9">RraA-like protein</fullName>
    </alternativeName>
</protein>
<dbReference type="InterPro" id="IPR005493">
    <property type="entry name" value="RraA/RraA-like"/>
</dbReference>
<comment type="catalytic activity">
    <reaction evidence="11">
        <text>oxaloacetate + H(+) = pyruvate + CO2</text>
        <dbReference type="Rhea" id="RHEA:15641"/>
        <dbReference type="ChEBI" id="CHEBI:15361"/>
        <dbReference type="ChEBI" id="CHEBI:15378"/>
        <dbReference type="ChEBI" id="CHEBI:16452"/>
        <dbReference type="ChEBI" id="CHEBI:16526"/>
        <dbReference type="EC" id="4.1.1.112"/>
    </reaction>
</comment>
<comment type="cofactor">
    <cofactor evidence="2">
        <name>a divalent metal cation</name>
        <dbReference type="ChEBI" id="CHEBI:60240"/>
    </cofactor>
</comment>
<dbReference type="Proteomes" id="UP000317036">
    <property type="component" value="Unassembled WGS sequence"/>
</dbReference>
<comment type="cofactor">
    <cofactor evidence="12">
        <name>Mg(2+)</name>
        <dbReference type="ChEBI" id="CHEBI:18420"/>
    </cofactor>
</comment>
<evidence type="ECO:0000256" key="7">
    <source>
        <dbReference type="ARBA" id="ARBA00016549"/>
    </source>
</evidence>
<dbReference type="EC" id="4.1.3.17" evidence="5"/>
<dbReference type="GO" id="GO:0008948">
    <property type="term" value="F:oxaloacetate decarboxylase activity"/>
    <property type="evidence" value="ECO:0007669"/>
    <property type="project" value="UniProtKB-EC"/>
</dbReference>
<dbReference type="InterPro" id="IPR036704">
    <property type="entry name" value="RraA/RraA-like_sf"/>
</dbReference>
<feature type="binding site" evidence="12">
    <location>
        <position position="145"/>
    </location>
    <ligand>
        <name>substrate</name>
    </ligand>
</feature>
<dbReference type="Gene3D" id="3.50.30.40">
    <property type="entry name" value="Ribonuclease E inhibitor RraA/RraA-like"/>
    <property type="match status" value="1"/>
</dbReference>
<dbReference type="GO" id="GO:0046872">
    <property type="term" value="F:metal ion binding"/>
    <property type="evidence" value="ECO:0007669"/>
    <property type="project" value="UniProtKB-KW"/>
</dbReference>
<proteinExistence type="inferred from homology"/>
<comment type="caution">
    <text evidence="13">The sequence shown here is derived from an EMBL/GenBank/DDBJ whole genome shotgun (WGS) entry which is preliminary data.</text>
</comment>
<organism evidence="13 14">
    <name type="scientific">Paenibacillus cremeus</name>
    <dbReference type="NCBI Taxonomy" id="2163881"/>
    <lineage>
        <taxon>Bacteria</taxon>
        <taxon>Bacillati</taxon>
        <taxon>Bacillota</taxon>
        <taxon>Bacilli</taxon>
        <taxon>Bacillales</taxon>
        <taxon>Paenibacillaceae</taxon>
        <taxon>Paenibacillus</taxon>
    </lineage>
</organism>
<comment type="function">
    <text evidence="8">Catalyzes the aldol cleavage of 4-hydroxy-4-methyl-2-oxoglutarate (HMG) into 2 molecules of pyruvate. Also contains a secondary oxaloacetate (OAA) decarboxylase activity due to the common pyruvate enolate transition state formed following C-C bond cleavage in the retro-aldol and decarboxylation reactions.</text>
</comment>
<comment type="similarity">
    <text evidence="3">Belongs to the class II aldolase/RraA-like family.</text>
</comment>
<dbReference type="OrthoDB" id="9784786at2"/>
<keyword evidence="14" id="KW-1185">Reference proteome</keyword>
<evidence type="ECO:0000256" key="6">
    <source>
        <dbReference type="ARBA" id="ARBA00012947"/>
    </source>
</evidence>
<accession>A0A559JFC3</accession>
<feature type="binding site" evidence="12">
    <location>
        <position position="146"/>
    </location>
    <ligand>
        <name>Mg(2+)</name>
        <dbReference type="ChEBI" id="CHEBI:18420"/>
    </ligand>
</feature>
<evidence type="ECO:0000313" key="13">
    <source>
        <dbReference type="EMBL" id="TVX98584.1"/>
    </source>
</evidence>
<evidence type="ECO:0000256" key="9">
    <source>
        <dbReference type="ARBA" id="ARBA00030169"/>
    </source>
</evidence>
<evidence type="ECO:0000256" key="3">
    <source>
        <dbReference type="ARBA" id="ARBA00008621"/>
    </source>
</evidence>
<name>A0A559JFC3_9BACL</name>
<reference evidence="13 14" key="1">
    <citation type="submission" date="2019-07" db="EMBL/GenBank/DDBJ databases">
        <authorList>
            <person name="Kim J."/>
        </authorList>
    </citation>
    <scope>NUCLEOTIDE SEQUENCE [LARGE SCALE GENOMIC DNA]</scope>
    <source>
        <strain evidence="13 14">JC52</strain>
    </source>
</reference>
<evidence type="ECO:0000256" key="2">
    <source>
        <dbReference type="ARBA" id="ARBA00001968"/>
    </source>
</evidence>
<keyword evidence="12" id="KW-0479">Metal-binding</keyword>
<sequence length="242" mass="26568">MEVLVMDAQKRKELLGLFEGLRVTDVNDGLDAVGLQNVGCLSRDIRPLWKDIDNFKHRIYGFALTVRFLPTNSAIHAASLEEYKKTKGNWYRNTAPDAFNPLIQDGDILVIDGATNTDVGFSGSENTFNWINRGARGVVTNGGARDTDEIIKQQLPVYCAYTGRGIRPGRLHYDTCNVPVNVGGVLVRPGDIVVADGDGVVCVPIEKAELVAAIAREIQEGDKASRRKHYEKAGIPLDFTVL</sequence>
<dbReference type="CDD" id="cd16841">
    <property type="entry name" value="RraA_family"/>
    <property type="match status" value="1"/>
</dbReference>
<gene>
    <name evidence="13" type="ORF">FPZ49_34375</name>
</gene>
<dbReference type="EC" id="4.1.1.112" evidence="6"/>
<comment type="catalytic activity">
    <reaction evidence="1">
        <text>4-hydroxy-4-methyl-2-oxoglutarate = 2 pyruvate</text>
        <dbReference type="Rhea" id="RHEA:22748"/>
        <dbReference type="ChEBI" id="CHEBI:15361"/>
        <dbReference type="ChEBI" id="CHEBI:58276"/>
        <dbReference type="EC" id="4.1.3.17"/>
    </reaction>
</comment>
<dbReference type="SUPFAM" id="SSF89562">
    <property type="entry name" value="RraA-like"/>
    <property type="match status" value="1"/>
</dbReference>